<feature type="transmembrane region" description="Helical" evidence="5">
    <location>
        <begin position="7"/>
        <end position="28"/>
    </location>
</feature>
<organism evidence="6 7">
    <name type="scientific">Phytophthora pseudosyringae</name>
    <dbReference type="NCBI Taxonomy" id="221518"/>
    <lineage>
        <taxon>Eukaryota</taxon>
        <taxon>Sar</taxon>
        <taxon>Stramenopiles</taxon>
        <taxon>Oomycota</taxon>
        <taxon>Peronosporomycetes</taxon>
        <taxon>Peronosporales</taxon>
        <taxon>Peronosporaceae</taxon>
        <taxon>Phytophthora</taxon>
    </lineage>
</organism>
<keyword evidence="4 5" id="KW-0472">Membrane</keyword>
<keyword evidence="7" id="KW-1185">Reference proteome</keyword>
<keyword evidence="3 5" id="KW-1133">Transmembrane helix</keyword>
<protein>
    <submittedName>
        <fullName evidence="6">SnoRNA-binding rRNA-processing protein</fullName>
    </submittedName>
</protein>
<comment type="subcellular location">
    <subcellularLocation>
        <location evidence="1">Membrane</location>
        <topology evidence="1">Multi-pass membrane protein</topology>
    </subcellularLocation>
</comment>
<dbReference type="Pfam" id="PF00335">
    <property type="entry name" value="Tetraspanin"/>
    <property type="match status" value="1"/>
</dbReference>
<gene>
    <name evidence="6" type="primary">UTP15_2</name>
    <name evidence="6" type="ORF">PHYPSEUDO_001160</name>
</gene>
<accession>A0A8T1VXP1</accession>
<name>A0A8T1VXP1_9STRA</name>
<reference evidence="6" key="1">
    <citation type="submission" date="2021-02" db="EMBL/GenBank/DDBJ databases">
        <authorList>
            <person name="Palmer J.M."/>
        </authorList>
    </citation>
    <scope>NUCLEOTIDE SEQUENCE</scope>
    <source>
        <strain evidence="6">SCRP734</strain>
    </source>
</reference>
<dbReference type="Proteomes" id="UP000694044">
    <property type="component" value="Unassembled WGS sequence"/>
</dbReference>
<comment type="caution">
    <text evidence="6">The sequence shown here is derived from an EMBL/GenBank/DDBJ whole genome shotgun (WGS) entry which is preliminary data.</text>
</comment>
<keyword evidence="2 5" id="KW-0812">Transmembrane</keyword>
<proteinExistence type="predicted"/>
<dbReference type="InterPro" id="IPR018499">
    <property type="entry name" value="Tetraspanin/Peripherin"/>
</dbReference>
<evidence type="ECO:0000313" key="7">
    <source>
        <dbReference type="Proteomes" id="UP000694044"/>
    </source>
</evidence>
<evidence type="ECO:0000256" key="2">
    <source>
        <dbReference type="ARBA" id="ARBA00022692"/>
    </source>
</evidence>
<feature type="transmembrane region" description="Helical" evidence="5">
    <location>
        <begin position="84"/>
        <end position="107"/>
    </location>
</feature>
<dbReference type="EMBL" id="JAGDFM010000116">
    <property type="protein sequence ID" value="KAG7385706.1"/>
    <property type="molecule type" value="Genomic_DNA"/>
</dbReference>
<dbReference type="AlphaFoldDB" id="A0A8T1VXP1"/>
<evidence type="ECO:0000256" key="1">
    <source>
        <dbReference type="ARBA" id="ARBA00004141"/>
    </source>
</evidence>
<evidence type="ECO:0000256" key="5">
    <source>
        <dbReference type="SAM" id="Phobius"/>
    </source>
</evidence>
<dbReference type="OrthoDB" id="71600at2759"/>
<evidence type="ECO:0000256" key="3">
    <source>
        <dbReference type="ARBA" id="ARBA00022989"/>
    </source>
</evidence>
<feature type="transmembrane region" description="Helical" evidence="5">
    <location>
        <begin position="56"/>
        <end position="77"/>
    </location>
</feature>
<evidence type="ECO:0000256" key="4">
    <source>
        <dbReference type="ARBA" id="ARBA00023136"/>
    </source>
</evidence>
<evidence type="ECO:0000313" key="6">
    <source>
        <dbReference type="EMBL" id="KAG7385706.1"/>
    </source>
</evidence>
<feature type="transmembrane region" description="Helical" evidence="5">
    <location>
        <begin position="262"/>
        <end position="283"/>
    </location>
</feature>
<sequence length="300" mass="31972">MPRLTVAGGLMVLVNIGFLVAGILLLRFKSTLDSSGWADALVGTDYESAADTATTMLQLLGIAAIALALVGIVGAIIQNRLLLLLYSVIMVAAMSAFGVLAGTAFTFKTKMTDWEEATFPAEDQENKLAETFNEVYCYAEGYYYCNNATAQEAYQTFFPNASTTLVSLLPNTTGIVSLCDELNSTVEGLSTVCDACNMSTTYAKYDRILTWAESKCARTATTGQWCASFLATGTAGAVYDGAPYGQCRTIFLDVAIDWSGTMAIAGLLVAIAAAAIVALACFARRSKSSSMEEHERLPKV</sequence>
<dbReference type="GO" id="GO:0016020">
    <property type="term" value="C:membrane"/>
    <property type="evidence" value="ECO:0007669"/>
    <property type="project" value="UniProtKB-SubCell"/>
</dbReference>